<evidence type="ECO:0000259" key="2">
    <source>
        <dbReference type="PROSITE" id="PS50090"/>
    </source>
</evidence>
<dbReference type="OrthoDB" id="4850649at2759"/>
<reference evidence="3" key="1">
    <citation type="journal article" date="2021" name="Nat. Commun.">
        <title>Genetic determinants of endophytism in the Arabidopsis root mycobiome.</title>
        <authorList>
            <person name="Mesny F."/>
            <person name="Miyauchi S."/>
            <person name="Thiergart T."/>
            <person name="Pickel B."/>
            <person name="Atanasova L."/>
            <person name="Karlsson M."/>
            <person name="Huettel B."/>
            <person name="Barry K.W."/>
            <person name="Haridas S."/>
            <person name="Chen C."/>
            <person name="Bauer D."/>
            <person name="Andreopoulos W."/>
            <person name="Pangilinan J."/>
            <person name="LaButti K."/>
            <person name="Riley R."/>
            <person name="Lipzen A."/>
            <person name="Clum A."/>
            <person name="Drula E."/>
            <person name="Henrissat B."/>
            <person name="Kohler A."/>
            <person name="Grigoriev I.V."/>
            <person name="Martin F.M."/>
            <person name="Hacquard S."/>
        </authorList>
    </citation>
    <scope>NUCLEOTIDE SEQUENCE</scope>
    <source>
        <strain evidence="3">MPI-SDFR-AT-0073</strain>
    </source>
</reference>
<dbReference type="GeneID" id="70133088"/>
<gene>
    <name evidence="3" type="ORF">BKA67DRAFT_585340</name>
</gene>
<evidence type="ECO:0000313" key="3">
    <source>
        <dbReference type="EMBL" id="KAH6645533.1"/>
    </source>
</evidence>
<keyword evidence="4" id="KW-1185">Reference proteome</keyword>
<dbReference type="AlphaFoldDB" id="A0A9P8RGF1"/>
<feature type="compositionally biased region" description="Polar residues" evidence="1">
    <location>
        <begin position="429"/>
        <end position="446"/>
    </location>
</feature>
<evidence type="ECO:0000256" key="1">
    <source>
        <dbReference type="SAM" id="MobiDB-lite"/>
    </source>
</evidence>
<feature type="domain" description="Myb-like" evidence="2">
    <location>
        <begin position="515"/>
        <end position="558"/>
    </location>
</feature>
<dbReference type="EMBL" id="JAGPXC010000011">
    <property type="protein sequence ID" value="KAH6645533.1"/>
    <property type="molecule type" value="Genomic_DNA"/>
</dbReference>
<feature type="region of interest" description="Disordered" evidence="1">
    <location>
        <begin position="483"/>
        <end position="519"/>
    </location>
</feature>
<proteinExistence type="predicted"/>
<feature type="region of interest" description="Disordered" evidence="1">
    <location>
        <begin position="424"/>
        <end position="464"/>
    </location>
</feature>
<dbReference type="PROSITE" id="PS50090">
    <property type="entry name" value="MYB_LIKE"/>
    <property type="match status" value="1"/>
</dbReference>
<feature type="region of interest" description="Disordered" evidence="1">
    <location>
        <begin position="14"/>
        <end position="44"/>
    </location>
</feature>
<comment type="caution">
    <text evidence="3">The sequence shown here is derived from an EMBL/GenBank/DDBJ whole genome shotgun (WGS) entry which is preliminary data.</text>
</comment>
<dbReference type="RefSeq" id="XP_045952047.1">
    <property type="nucleotide sequence ID" value="XM_046104197.1"/>
</dbReference>
<evidence type="ECO:0000313" key="4">
    <source>
        <dbReference type="Proteomes" id="UP000758603"/>
    </source>
</evidence>
<feature type="compositionally biased region" description="Basic and acidic residues" evidence="1">
    <location>
        <begin position="26"/>
        <end position="42"/>
    </location>
</feature>
<feature type="compositionally biased region" description="Basic residues" evidence="1">
    <location>
        <begin position="497"/>
        <end position="515"/>
    </location>
</feature>
<dbReference type="Proteomes" id="UP000758603">
    <property type="component" value="Unassembled WGS sequence"/>
</dbReference>
<organism evidence="3 4">
    <name type="scientific">Truncatella angustata</name>
    <dbReference type="NCBI Taxonomy" id="152316"/>
    <lineage>
        <taxon>Eukaryota</taxon>
        <taxon>Fungi</taxon>
        <taxon>Dikarya</taxon>
        <taxon>Ascomycota</taxon>
        <taxon>Pezizomycotina</taxon>
        <taxon>Sordariomycetes</taxon>
        <taxon>Xylariomycetidae</taxon>
        <taxon>Amphisphaeriales</taxon>
        <taxon>Sporocadaceae</taxon>
        <taxon>Truncatella</taxon>
    </lineage>
</organism>
<name>A0A9P8RGF1_9PEZI</name>
<sequence length="566" mass="63472">MVEFKFINNNIKSFGQSRSKGKTRNLQKDRDQEQRQELESRPRSIMSLLVPEQNLERTRKPDSSTPLITSNVTISQNTLAADHLNESIEPNHTCTSVGANQLNGHVLIGCHHPMQPDDRPHPAVMNGCESEARGSQSRGYSIAGDMDAIVQVELGPPMSTASQKDSQQCSAAQGTQTDLEAETFIATSSNDGTMNGIENTHFGPSTLPDTICATLKARDLHTKRLRRQRSREGTEHFDTISLDQEMTEFESSDPGRDFDHGNQSRSHIPRERDFAAKHVHANTGSTEGSENTRDTCFQSILIGQADHSRSKTRSFVSPDQPITEFDQCRSGPQELAGHLENKGFLPCPSSQSLRQLKCCQHCGFDARQVLYLTEKALQFFSCDVVPWDDLVNRSVPLSDGQKATAMQKLSLWALRDYALGMTVPKQRGTETQSVDSADRPTMTQPGSGYRGTETPSISASLDESLSSKRIACSDDWGLSDIEEEDNYTPASTPRNATLRHRQRGRPRKEPRKGPRKAWSSLEEHRLRAYVKEKQDWPEIAERLGRSQGAVEQHWRIMTEKRRRMTK</sequence>
<protein>
    <recommendedName>
        <fullName evidence="2">Myb-like domain-containing protein</fullName>
    </recommendedName>
</protein>
<dbReference type="InterPro" id="IPR001005">
    <property type="entry name" value="SANT/Myb"/>
</dbReference>
<accession>A0A9P8RGF1</accession>